<keyword evidence="2" id="KW-1185">Reference proteome</keyword>
<organism evidence="1 2">
    <name type="scientific">Pseudovibrio axinellae</name>
    <dbReference type="NCBI Taxonomy" id="989403"/>
    <lineage>
        <taxon>Bacteria</taxon>
        <taxon>Pseudomonadati</taxon>
        <taxon>Pseudomonadota</taxon>
        <taxon>Alphaproteobacteria</taxon>
        <taxon>Hyphomicrobiales</taxon>
        <taxon>Stappiaceae</taxon>
        <taxon>Pseudovibrio</taxon>
    </lineage>
</organism>
<dbReference type="EMBL" id="LMCB01000043">
    <property type="protein sequence ID" value="KZL16807.1"/>
    <property type="molecule type" value="Genomic_DNA"/>
</dbReference>
<dbReference type="PATRIC" id="fig|989403.3.peg.3519"/>
<sequence length="237" mass="25867">MKKNYSTITNDIQFMLLGDSHAGAIGRAAKEAGILFVGGPMGAGREFTAPFVDWNNKDPVFRSGYANEMYRSFLGELDANSLQDVEVPLLCTFGFALHFYATTENWEIYREVDGKLPSAFLEGPLFHDLICAMAQGALDFYRTVLKMGVEAVAVLPPQKVPETSEPSVFQAAQNVMIAEAERLGLPVLDVRDVTTGFDKLQHEDFSQENDPIHGNTAFGQAILNAFVSQGVSAHVGA</sequence>
<proteinExistence type="predicted"/>
<dbReference type="RefSeq" id="WP_139201447.1">
    <property type="nucleotide sequence ID" value="NZ_FOFM01000016.1"/>
</dbReference>
<dbReference type="STRING" id="989403.SAMN05421798_11638"/>
<dbReference type="AlphaFoldDB" id="A0A165WRB4"/>
<evidence type="ECO:0000313" key="2">
    <source>
        <dbReference type="Proteomes" id="UP000076577"/>
    </source>
</evidence>
<evidence type="ECO:0000313" key="1">
    <source>
        <dbReference type="EMBL" id="KZL16807.1"/>
    </source>
</evidence>
<reference evidence="1 2" key="1">
    <citation type="journal article" date="2016" name="Front. Microbiol.">
        <title>Comparative Genomic Analysis Reveals a Diverse Repertoire of Genes Involved in Prokaryote-Eukaryote Interactions within the Pseudovibrio Genus.</title>
        <authorList>
            <person name="Romano S."/>
            <person name="Fernandez-Guerra A."/>
            <person name="Reen F.J."/>
            <person name="Glockner F.O."/>
            <person name="Crowley S.P."/>
            <person name="O'Sullivan O."/>
            <person name="Cotter P.D."/>
            <person name="Adams C."/>
            <person name="Dobson A.D."/>
            <person name="O'Gara F."/>
        </authorList>
    </citation>
    <scope>NUCLEOTIDE SEQUENCE [LARGE SCALE GENOMIC DNA]</scope>
    <source>
        <strain evidence="1 2">Ad2</strain>
    </source>
</reference>
<comment type="caution">
    <text evidence="1">The sequence shown here is derived from an EMBL/GenBank/DDBJ whole genome shotgun (WGS) entry which is preliminary data.</text>
</comment>
<evidence type="ECO:0008006" key="3">
    <source>
        <dbReference type="Google" id="ProtNLM"/>
    </source>
</evidence>
<accession>A0A165WRB4</accession>
<protein>
    <recommendedName>
        <fullName evidence="3">SGNH hydrolase-type esterase domain-containing protein</fullName>
    </recommendedName>
</protein>
<gene>
    <name evidence="1" type="ORF">PsAD2_03279</name>
</gene>
<dbReference type="OrthoDB" id="7843741at2"/>
<dbReference type="Proteomes" id="UP000076577">
    <property type="component" value="Unassembled WGS sequence"/>
</dbReference>
<name>A0A165WRB4_9HYPH</name>